<evidence type="ECO:0000313" key="2">
    <source>
        <dbReference type="EMBL" id="GAA1745928.1"/>
    </source>
</evidence>
<accession>A0ABP4W2R5</accession>
<feature type="region of interest" description="Disordered" evidence="1">
    <location>
        <begin position="1"/>
        <end position="65"/>
    </location>
</feature>
<feature type="region of interest" description="Disordered" evidence="1">
    <location>
        <begin position="156"/>
        <end position="180"/>
    </location>
</feature>
<feature type="compositionally biased region" description="Basic residues" evidence="1">
    <location>
        <begin position="42"/>
        <end position="52"/>
    </location>
</feature>
<protein>
    <recommendedName>
        <fullName evidence="4">DUF721 domain-containing protein</fullName>
    </recommendedName>
</protein>
<dbReference type="EMBL" id="BAAAME010000004">
    <property type="protein sequence ID" value="GAA1745928.1"/>
    <property type="molecule type" value="Genomic_DNA"/>
</dbReference>
<comment type="caution">
    <text evidence="2">The sequence shown here is derived from an EMBL/GenBank/DDBJ whole genome shotgun (WGS) entry which is preliminary data.</text>
</comment>
<proteinExistence type="predicted"/>
<dbReference type="InterPro" id="IPR007922">
    <property type="entry name" value="DciA-like"/>
</dbReference>
<evidence type="ECO:0000256" key="1">
    <source>
        <dbReference type="SAM" id="MobiDB-lite"/>
    </source>
</evidence>
<feature type="compositionally biased region" description="Basic and acidic residues" evidence="1">
    <location>
        <begin position="15"/>
        <end position="31"/>
    </location>
</feature>
<dbReference type="Pfam" id="PF05258">
    <property type="entry name" value="DciA"/>
    <property type="match status" value="1"/>
</dbReference>
<dbReference type="RefSeq" id="WP_344202581.1">
    <property type="nucleotide sequence ID" value="NZ_BAAAME010000004.1"/>
</dbReference>
<reference evidence="3" key="1">
    <citation type="journal article" date="2019" name="Int. J. Syst. Evol. Microbiol.">
        <title>The Global Catalogue of Microorganisms (GCM) 10K type strain sequencing project: providing services to taxonomists for standard genome sequencing and annotation.</title>
        <authorList>
            <consortium name="The Broad Institute Genomics Platform"/>
            <consortium name="The Broad Institute Genome Sequencing Center for Infectious Disease"/>
            <person name="Wu L."/>
            <person name="Ma J."/>
        </authorList>
    </citation>
    <scope>NUCLEOTIDE SEQUENCE [LARGE SCALE GENOMIC DNA]</scope>
    <source>
        <strain evidence="3">JCM 13518</strain>
    </source>
</reference>
<evidence type="ECO:0008006" key="4">
    <source>
        <dbReference type="Google" id="ProtNLM"/>
    </source>
</evidence>
<dbReference type="PANTHER" id="PTHR36456:SF1">
    <property type="entry name" value="UPF0232 PROTEIN SCO3875"/>
    <property type="match status" value="1"/>
</dbReference>
<sequence>MTDPAEPAEPVEPAKPVDCDDPLRLAREMAESYRAAEPGQVPRRRPRPKRRPQQAGGQRHDRDDAVPLASALGDLVDQQGWTDQLAASRVFTDWSSIVGPDIAQHSLVDGYADQVVSVRTDSTAWRKELQLLAPRIVARLNDELGQGSVIRIDVRGPEAPSWKHGKRAVRGGRGPRDTYG</sequence>
<gene>
    <name evidence="2" type="ORF">GCM10009710_27470</name>
</gene>
<organism evidence="2 3">
    <name type="scientific">Aeromicrobium alkaliterrae</name>
    <dbReference type="NCBI Taxonomy" id="302168"/>
    <lineage>
        <taxon>Bacteria</taxon>
        <taxon>Bacillati</taxon>
        <taxon>Actinomycetota</taxon>
        <taxon>Actinomycetes</taxon>
        <taxon>Propionibacteriales</taxon>
        <taxon>Nocardioidaceae</taxon>
        <taxon>Aeromicrobium</taxon>
    </lineage>
</organism>
<dbReference type="Proteomes" id="UP001501057">
    <property type="component" value="Unassembled WGS sequence"/>
</dbReference>
<name>A0ABP4W2R5_9ACTN</name>
<evidence type="ECO:0000313" key="3">
    <source>
        <dbReference type="Proteomes" id="UP001501057"/>
    </source>
</evidence>
<keyword evidence="3" id="KW-1185">Reference proteome</keyword>
<dbReference type="PANTHER" id="PTHR36456">
    <property type="entry name" value="UPF0232 PROTEIN SCO3875"/>
    <property type="match status" value="1"/>
</dbReference>